<sequence length="63" mass="7225">MTYKRNYILNVIIPSIEREGLTIKTKYGEVTINSTREVVVNFLAALSEELSKQEKRPAPDIPF</sequence>
<reference evidence="1 2" key="1">
    <citation type="submission" date="2019-03" db="EMBL/GenBank/DDBJ databases">
        <title>Pragia sp. nov. isolated from the gut tract of Carduelis flavirostris.</title>
        <authorList>
            <person name="Ge Y."/>
        </authorList>
    </citation>
    <scope>NUCLEOTIDE SEQUENCE [LARGE SCALE GENOMIC DNA]</scope>
    <source>
        <strain evidence="1 2">CF-458</strain>
    </source>
</reference>
<name>A0A411WMN0_9GAMM</name>
<dbReference type="EMBL" id="CP034752">
    <property type="protein sequence ID" value="QBH97365.1"/>
    <property type="molecule type" value="Genomic_DNA"/>
</dbReference>
<organism evidence="1 2">
    <name type="scientific">Limnobaculum zhutongyuii</name>
    <dbReference type="NCBI Taxonomy" id="2498113"/>
    <lineage>
        <taxon>Bacteria</taxon>
        <taxon>Pseudomonadati</taxon>
        <taxon>Pseudomonadota</taxon>
        <taxon>Gammaproteobacteria</taxon>
        <taxon>Enterobacterales</taxon>
        <taxon>Budviciaceae</taxon>
        <taxon>Limnobaculum</taxon>
    </lineage>
</organism>
<dbReference type="RefSeq" id="WP_130592298.1">
    <property type="nucleotide sequence ID" value="NZ_CP034752.1"/>
</dbReference>
<dbReference type="KEGG" id="prag:EKN56_13725"/>
<gene>
    <name evidence="1" type="ORF">EKN56_13725</name>
</gene>
<dbReference type="AlphaFoldDB" id="A0A411WMN0"/>
<proteinExistence type="predicted"/>
<dbReference type="OrthoDB" id="6610071at2"/>
<keyword evidence="2" id="KW-1185">Reference proteome</keyword>
<accession>A0A411WMN0</accession>
<dbReference type="Proteomes" id="UP000293154">
    <property type="component" value="Chromosome"/>
</dbReference>
<evidence type="ECO:0000313" key="1">
    <source>
        <dbReference type="EMBL" id="QBH97365.1"/>
    </source>
</evidence>
<protein>
    <submittedName>
        <fullName evidence="1">Uncharacterized protein</fullName>
    </submittedName>
</protein>
<evidence type="ECO:0000313" key="2">
    <source>
        <dbReference type="Proteomes" id="UP000293154"/>
    </source>
</evidence>